<feature type="non-terminal residue" evidence="3">
    <location>
        <position position="225"/>
    </location>
</feature>
<proteinExistence type="predicted"/>
<keyword evidence="4" id="KW-1185">Reference proteome</keyword>
<dbReference type="STRING" id="42251.A0A2T7A5G5"/>
<feature type="domain" description="HNH nuclease" evidence="1">
    <location>
        <begin position="95"/>
        <end position="169"/>
    </location>
</feature>
<evidence type="ECO:0000313" key="3">
    <source>
        <dbReference type="EMBL" id="PUU82986.1"/>
    </source>
</evidence>
<evidence type="ECO:0000259" key="2">
    <source>
        <dbReference type="Pfam" id="PF25324"/>
    </source>
</evidence>
<dbReference type="Pfam" id="PF25324">
    <property type="entry name" value="DUF7881"/>
    <property type="match status" value="1"/>
</dbReference>
<gene>
    <name evidence="3" type="ORF">B9Z19DRAFT_929941</name>
</gene>
<sequence>LAGLRATPGITNHAFYKMVGIMFIFRTPDVTIRYEGGTIVPRNEQQLQSGHYTFASQGRITWNPEPFILDIQVESTGVERTEEFRKGVRARDKMCVISKDPVEFGCFRGFEACHIYPLSHHRLWINSGHSSWLSPSPIGPDHGINSVKNGILLRRDIHTRFDAFDLTIDPDACLATDSYKIITFMTDNPKIAGTYLPQTVIEHADCPPDDLLRWHFRQAVLKNMR</sequence>
<feature type="non-terminal residue" evidence="3">
    <location>
        <position position="1"/>
    </location>
</feature>
<dbReference type="InterPro" id="IPR057203">
    <property type="entry name" value="DUF7881"/>
</dbReference>
<evidence type="ECO:0000313" key="4">
    <source>
        <dbReference type="Proteomes" id="UP000244722"/>
    </source>
</evidence>
<dbReference type="AlphaFoldDB" id="A0A2T7A5G5"/>
<organism evidence="3 4">
    <name type="scientific">Tuber borchii</name>
    <name type="common">White truffle</name>
    <dbReference type="NCBI Taxonomy" id="42251"/>
    <lineage>
        <taxon>Eukaryota</taxon>
        <taxon>Fungi</taxon>
        <taxon>Dikarya</taxon>
        <taxon>Ascomycota</taxon>
        <taxon>Pezizomycotina</taxon>
        <taxon>Pezizomycetes</taxon>
        <taxon>Pezizales</taxon>
        <taxon>Tuberaceae</taxon>
        <taxon>Tuber</taxon>
    </lineage>
</organism>
<dbReference type="OrthoDB" id="2142759at2759"/>
<protein>
    <submittedName>
        <fullName evidence="3">Uncharacterized protein</fullName>
    </submittedName>
</protein>
<dbReference type="Proteomes" id="UP000244722">
    <property type="component" value="Unassembled WGS sequence"/>
</dbReference>
<feature type="domain" description="DUF7881" evidence="2">
    <location>
        <begin position="1"/>
        <end position="60"/>
    </location>
</feature>
<dbReference type="Pfam" id="PF13391">
    <property type="entry name" value="HNH_2"/>
    <property type="match status" value="1"/>
</dbReference>
<comment type="caution">
    <text evidence="3">The sequence shown here is derived from an EMBL/GenBank/DDBJ whole genome shotgun (WGS) entry which is preliminary data.</text>
</comment>
<accession>A0A2T7A5G5</accession>
<reference evidence="3 4" key="1">
    <citation type="submission" date="2017-04" db="EMBL/GenBank/DDBJ databases">
        <title>Draft genome sequence of Tuber borchii Vittad., a whitish edible truffle.</title>
        <authorList>
            <consortium name="DOE Joint Genome Institute"/>
            <person name="Murat C."/>
            <person name="Kuo A."/>
            <person name="Barry K.W."/>
            <person name="Clum A."/>
            <person name="Dockter R.B."/>
            <person name="Fauchery L."/>
            <person name="Iotti M."/>
            <person name="Kohler A."/>
            <person name="Labutti K."/>
            <person name="Lindquist E.A."/>
            <person name="Lipzen A."/>
            <person name="Ohm R.A."/>
            <person name="Wang M."/>
            <person name="Grigoriev I.V."/>
            <person name="Zambonelli A."/>
            <person name="Martin F.M."/>
        </authorList>
    </citation>
    <scope>NUCLEOTIDE SEQUENCE [LARGE SCALE GENOMIC DNA]</scope>
    <source>
        <strain evidence="3 4">Tbo3840</strain>
    </source>
</reference>
<dbReference type="InterPro" id="IPR003615">
    <property type="entry name" value="HNH_nuc"/>
</dbReference>
<dbReference type="EMBL" id="NESQ01000019">
    <property type="protein sequence ID" value="PUU82986.1"/>
    <property type="molecule type" value="Genomic_DNA"/>
</dbReference>
<name>A0A2T7A5G5_TUBBO</name>
<evidence type="ECO:0000259" key="1">
    <source>
        <dbReference type="Pfam" id="PF13391"/>
    </source>
</evidence>